<evidence type="ECO:0000256" key="1">
    <source>
        <dbReference type="ARBA" id="ARBA00022553"/>
    </source>
</evidence>
<dbReference type="GO" id="GO:0032993">
    <property type="term" value="C:protein-DNA complex"/>
    <property type="evidence" value="ECO:0007669"/>
    <property type="project" value="TreeGrafter"/>
</dbReference>
<dbReference type="GO" id="GO:0000976">
    <property type="term" value="F:transcription cis-regulatory region binding"/>
    <property type="evidence" value="ECO:0007669"/>
    <property type="project" value="TreeGrafter"/>
</dbReference>
<evidence type="ECO:0000259" key="8">
    <source>
        <dbReference type="PROSITE" id="PS50110"/>
    </source>
</evidence>
<dbReference type="InterPro" id="IPR001867">
    <property type="entry name" value="OmpR/PhoB-type_DNA-bd"/>
</dbReference>
<reference evidence="10 11" key="1">
    <citation type="submission" date="2019-05" db="EMBL/GenBank/DDBJ databases">
        <title>The metagenome of a microbial culture collection derived from dairy environment covers the genomic content of the human microbiome.</title>
        <authorList>
            <person name="Roder T."/>
            <person name="Wuthrich D."/>
            <person name="Sattari Z."/>
            <person name="Von Ah U."/>
            <person name="Bar C."/>
            <person name="Ronchi F."/>
            <person name="Macpherson A.J."/>
            <person name="Ganal-Vonarburg S.C."/>
            <person name="Bruggmann R."/>
            <person name="Vergeres G."/>
        </authorList>
    </citation>
    <scope>NUCLEOTIDE SEQUENCE [LARGE SCALE GENOMIC DNA]</scope>
    <source>
        <strain evidence="10 11">FAM 24227</strain>
    </source>
</reference>
<sequence length="228" mass="26657">MKVMIIEDDLTIARELGKVLERWQFEVDIVEDFEHIIEAFRKSQPHLILLDVNLPYYNGYYWCGEIRKESDVPIIFISSVSDRMDMIMAMQMGADDYIPKPIDTQFTVSKIQALLRRTYDFSVQSDAFEYEGAILDVAKSRITYKNAEASLTFTELQILTALFQHKGEYVSREAILDYCWQNNQFIDDNTLAVNMTRIRKKLRAIQLDSFIETKKNYGYRLNAEGESL</sequence>
<proteinExistence type="predicted"/>
<dbReference type="GO" id="GO:0000156">
    <property type="term" value="F:phosphorelay response regulator activity"/>
    <property type="evidence" value="ECO:0007669"/>
    <property type="project" value="TreeGrafter"/>
</dbReference>
<dbReference type="Pfam" id="PF00072">
    <property type="entry name" value="Response_reg"/>
    <property type="match status" value="1"/>
</dbReference>
<name>A0A5R9DV53_9LACT</name>
<evidence type="ECO:0000256" key="4">
    <source>
        <dbReference type="ARBA" id="ARBA00023125"/>
    </source>
</evidence>
<dbReference type="CDD" id="cd00383">
    <property type="entry name" value="trans_reg_C"/>
    <property type="match status" value="1"/>
</dbReference>
<keyword evidence="1 6" id="KW-0597">Phosphoprotein</keyword>
<dbReference type="PANTHER" id="PTHR48111:SF43">
    <property type="entry name" value="STAGE 0 SPORULATION PROTEIN A HOMOLOG"/>
    <property type="match status" value="1"/>
</dbReference>
<gene>
    <name evidence="10" type="ORF">FEZ33_10195</name>
</gene>
<evidence type="ECO:0000256" key="7">
    <source>
        <dbReference type="PROSITE-ProRule" id="PRU01091"/>
    </source>
</evidence>
<dbReference type="Pfam" id="PF00486">
    <property type="entry name" value="Trans_reg_C"/>
    <property type="match status" value="1"/>
</dbReference>
<dbReference type="GO" id="GO:0006355">
    <property type="term" value="P:regulation of DNA-templated transcription"/>
    <property type="evidence" value="ECO:0007669"/>
    <property type="project" value="InterPro"/>
</dbReference>
<keyword evidence="3" id="KW-0805">Transcription regulation</keyword>
<dbReference type="OrthoDB" id="9790442at2"/>
<evidence type="ECO:0000259" key="9">
    <source>
        <dbReference type="PROSITE" id="PS51755"/>
    </source>
</evidence>
<feature type="DNA-binding region" description="OmpR/PhoB-type" evidence="7">
    <location>
        <begin position="125"/>
        <end position="223"/>
    </location>
</feature>
<feature type="domain" description="Response regulatory" evidence="8">
    <location>
        <begin position="2"/>
        <end position="115"/>
    </location>
</feature>
<dbReference type="InterPro" id="IPR036388">
    <property type="entry name" value="WH-like_DNA-bd_sf"/>
</dbReference>
<dbReference type="InterPro" id="IPR011006">
    <property type="entry name" value="CheY-like_superfamily"/>
</dbReference>
<dbReference type="Gene3D" id="3.40.50.2300">
    <property type="match status" value="1"/>
</dbReference>
<dbReference type="PROSITE" id="PS50110">
    <property type="entry name" value="RESPONSE_REGULATORY"/>
    <property type="match status" value="1"/>
</dbReference>
<keyword evidence="4 7" id="KW-0238">DNA-binding</keyword>
<accession>A0A5R9DV53</accession>
<evidence type="ECO:0000313" key="11">
    <source>
        <dbReference type="Proteomes" id="UP000306420"/>
    </source>
</evidence>
<dbReference type="InterPro" id="IPR016032">
    <property type="entry name" value="Sig_transdc_resp-reg_C-effctor"/>
</dbReference>
<evidence type="ECO:0000256" key="3">
    <source>
        <dbReference type="ARBA" id="ARBA00023015"/>
    </source>
</evidence>
<dbReference type="SMART" id="SM00862">
    <property type="entry name" value="Trans_reg_C"/>
    <property type="match status" value="1"/>
</dbReference>
<dbReference type="AlphaFoldDB" id="A0A5R9DV53"/>
<evidence type="ECO:0000256" key="6">
    <source>
        <dbReference type="PROSITE-ProRule" id="PRU00169"/>
    </source>
</evidence>
<dbReference type="SUPFAM" id="SSF46894">
    <property type="entry name" value="C-terminal effector domain of the bipartite response regulators"/>
    <property type="match status" value="1"/>
</dbReference>
<feature type="domain" description="OmpR/PhoB-type" evidence="9">
    <location>
        <begin position="125"/>
        <end position="223"/>
    </location>
</feature>
<dbReference type="Gene3D" id="1.10.10.10">
    <property type="entry name" value="Winged helix-like DNA-binding domain superfamily/Winged helix DNA-binding domain"/>
    <property type="match status" value="1"/>
</dbReference>
<dbReference type="PANTHER" id="PTHR48111">
    <property type="entry name" value="REGULATOR OF RPOS"/>
    <property type="match status" value="1"/>
</dbReference>
<dbReference type="InterPro" id="IPR039420">
    <property type="entry name" value="WalR-like"/>
</dbReference>
<feature type="modified residue" description="4-aspartylphosphate" evidence="6">
    <location>
        <position position="51"/>
    </location>
</feature>
<dbReference type="SMART" id="SM00448">
    <property type="entry name" value="REC"/>
    <property type="match status" value="1"/>
</dbReference>
<dbReference type="SUPFAM" id="SSF52172">
    <property type="entry name" value="CheY-like"/>
    <property type="match status" value="1"/>
</dbReference>
<protein>
    <submittedName>
        <fullName evidence="10">Response regulator transcription factor</fullName>
    </submittedName>
</protein>
<evidence type="ECO:0000256" key="5">
    <source>
        <dbReference type="ARBA" id="ARBA00023163"/>
    </source>
</evidence>
<dbReference type="EMBL" id="VBSP01000047">
    <property type="protein sequence ID" value="TLQ39815.1"/>
    <property type="molecule type" value="Genomic_DNA"/>
</dbReference>
<organism evidence="10 11">
    <name type="scientific">Ruoffia tabacinasalis</name>
    <dbReference type="NCBI Taxonomy" id="87458"/>
    <lineage>
        <taxon>Bacteria</taxon>
        <taxon>Bacillati</taxon>
        <taxon>Bacillota</taxon>
        <taxon>Bacilli</taxon>
        <taxon>Lactobacillales</taxon>
        <taxon>Aerococcaceae</taxon>
        <taxon>Ruoffia</taxon>
    </lineage>
</organism>
<comment type="caution">
    <text evidence="10">The sequence shown here is derived from an EMBL/GenBank/DDBJ whole genome shotgun (WGS) entry which is preliminary data.</text>
</comment>
<dbReference type="GO" id="GO:0005829">
    <property type="term" value="C:cytosol"/>
    <property type="evidence" value="ECO:0007669"/>
    <property type="project" value="TreeGrafter"/>
</dbReference>
<evidence type="ECO:0000256" key="2">
    <source>
        <dbReference type="ARBA" id="ARBA00023012"/>
    </source>
</evidence>
<keyword evidence="5" id="KW-0804">Transcription</keyword>
<keyword evidence="2" id="KW-0902">Two-component regulatory system</keyword>
<evidence type="ECO:0000313" key="10">
    <source>
        <dbReference type="EMBL" id="TLQ39815.1"/>
    </source>
</evidence>
<dbReference type="InterPro" id="IPR001789">
    <property type="entry name" value="Sig_transdc_resp-reg_receiver"/>
</dbReference>
<dbReference type="Proteomes" id="UP000306420">
    <property type="component" value="Unassembled WGS sequence"/>
</dbReference>
<dbReference type="PROSITE" id="PS51755">
    <property type="entry name" value="OMPR_PHOB"/>
    <property type="match status" value="1"/>
</dbReference>